<dbReference type="GO" id="GO:0005634">
    <property type="term" value="C:nucleus"/>
    <property type="evidence" value="ECO:0007669"/>
    <property type="project" value="TreeGrafter"/>
</dbReference>
<dbReference type="STRING" id="7102.A0A2A4K8J5"/>
<dbReference type="PANTHER" id="PTHR46169:SF29">
    <property type="entry name" value="DNA REPLICATION-RELATED ELEMENT FACTOR, ISOFORM A"/>
    <property type="match status" value="1"/>
</dbReference>
<feature type="compositionally biased region" description="Low complexity" evidence="1">
    <location>
        <begin position="7"/>
        <end position="23"/>
    </location>
</feature>
<dbReference type="SUPFAM" id="SSF140996">
    <property type="entry name" value="Hermes dimerisation domain"/>
    <property type="match status" value="1"/>
</dbReference>
<protein>
    <recommendedName>
        <fullName evidence="3">HAT C-terminal dimerisation domain-containing protein</fullName>
    </recommendedName>
</protein>
<reference evidence="2" key="1">
    <citation type="submission" date="2017-09" db="EMBL/GenBank/DDBJ databases">
        <title>Contemporary evolution of a Lepidopteran species, Heliothis virescens, in response to modern agricultural practices.</title>
        <authorList>
            <person name="Fritz M.L."/>
            <person name="Deyonke A.M."/>
            <person name="Papanicolaou A."/>
            <person name="Micinski S."/>
            <person name="Westbrook J."/>
            <person name="Gould F."/>
        </authorList>
    </citation>
    <scope>NUCLEOTIDE SEQUENCE [LARGE SCALE GENOMIC DNA]</scope>
    <source>
        <strain evidence="2">HvINT-</strain>
        <tissue evidence="2">Whole body</tissue>
    </source>
</reference>
<dbReference type="GO" id="GO:0006357">
    <property type="term" value="P:regulation of transcription by RNA polymerase II"/>
    <property type="evidence" value="ECO:0007669"/>
    <property type="project" value="TreeGrafter"/>
</dbReference>
<dbReference type="InterPro" id="IPR012337">
    <property type="entry name" value="RNaseH-like_sf"/>
</dbReference>
<evidence type="ECO:0000313" key="2">
    <source>
        <dbReference type="EMBL" id="PCG80224.1"/>
    </source>
</evidence>
<comment type="caution">
    <text evidence="2">The sequence shown here is derived from an EMBL/GenBank/DDBJ whole genome shotgun (WGS) entry which is preliminary data.</text>
</comment>
<proteinExistence type="predicted"/>
<dbReference type="PANTHER" id="PTHR46169">
    <property type="entry name" value="DNA REPLICATION-RELATED ELEMENT FACTOR, ISOFORM A"/>
    <property type="match status" value="1"/>
</dbReference>
<evidence type="ECO:0008006" key="3">
    <source>
        <dbReference type="Google" id="ProtNLM"/>
    </source>
</evidence>
<gene>
    <name evidence="2" type="ORF">B5V51_9987</name>
</gene>
<dbReference type="EMBL" id="NWSH01000047">
    <property type="protein sequence ID" value="PCG80224.1"/>
    <property type="molecule type" value="Genomic_DNA"/>
</dbReference>
<organism evidence="2">
    <name type="scientific">Heliothis virescens</name>
    <name type="common">Tobacco budworm moth</name>
    <dbReference type="NCBI Taxonomy" id="7102"/>
    <lineage>
        <taxon>Eukaryota</taxon>
        <taxon>Metazoa</taxon>
        <taxon>Ecdysozoa</taxon>
        <taxon>Arthropoda</taxon>
        <taxon>Hexapoda</taxon>
        <taxon>Insecta</taxon>
        <taxon>Pterygota</taxon>
        <taxon>Neoptera</taxon>
        <taxon>Endopterygota</taxon>
        <taxon>Lepidoptera</taxon>
        <taxon>Glossata</taxon>
        <taxon>Ditrysia</taxon>
        <taxon>Noctuoidea</taxon>
        <taxon>Noctuidae</taxon>
        <taxon>Heliothinae</taxon>
        <taxon>Heliothis</taxon>
    </lineage>
</organism>
<feature type="region of interest" description="Disordered" evidence="1">
    <location>
        <begin position="395"/>
        <end position="423"/>
    </location>
</feature>
<feature type="region of interest" description="Disordered" evidence="1">
    <location>
        <begin position="1"/>
        <end position="37"/>
    </location>
</feature>
<dbReference type="InterPro" id="IPR052717">
    <property type="entry name" value="Vacuolar_transposase_reg"/>
</dbReference>
<dbReference type="SUPFAM" id="SSF53098">
    <property type="entry name" value="Ribonuclease H-like"/>
    <property type="match status" value="1"/>
</dbReference>
<dbReference type="AlphaFoldDB" id="A0A2A4K8J5"/>
<name>A0A2A4K8J5_HELVI</name>
<evidence type="ECO:0000256" key="1">
    <source>
        <dbReference type="SAM" id="MobiDB-lite"/>
    </source>
</evidence>
<sequence>MSNHVSDTTAQAQGDADGAGPTPAKRPMTSGDLTKRQTNPNAQLVRMICQDLHSYDIVNFTGFRNFFENVVPNYTLPSNQDMLEKLIPEEYNKEKNKLKENLKSVDDLAASIEVWRWDNGQAGHTKMWSLTIHFIHQDQYISQNLFSLEQKGNATEIAREIKEALIDWGILDKVVCLVIRKDHENKSNLQLNVTKELKIPHVYCAASALNQVVQEGLHYLYVTKEFPKRYQNHQLSKFKRISEYVFSWHQYYTDLQNIKTNPGRGCIVLNREDYGNLNECLQILKHFENLTNVLSGARYTTLSNLLTLIDILKLQVSNCTATTDVVKEFKQIIMAAIQSNFESNDHNFAEKASVMDPRYKTKKSIFTTRGFKDFGYFNIADELYQRVMSKKQQETGTQSLASVPELQTPGPSSSRVTDDPASPRGLLTKELLVDFLNEKERTREFRMVLYYKNLLIHEPSQNIDPFKFWNVFRLRYLNSDPDPTVSEFYKMSQKYLCIPATAVPVETIPGEYLWAKTPNEKLYNERRERLPHEKISEILFLHSYYSRN</sequence>
<accession>A0A2A4K8J5</accession>